<keyword evidence="3" id="KW-1185">Reference proteome</keyword>
<dbReference type="Pfam" id="PF07978">
    <property type="entry name" value="NIPSNAP"/>
    <property type="match status" value="1"/>
</dbReference>
<dbReference type="InterPro" id="IPR011008">
    <property type="entry name" value="Dimeric_a/b-barrel"/>
</dbReference>
<dbReference type="EMBL" id="RDRA01000025">
    <property type="protein sequence ID" value="RXG88168.1"/>
    <property type="molecule type" value="Genomic_DNA"/>
</dbReference>
<dbReference type="RefSeq" id="WP_128942363.1">
    <property type="nucleotide sequence ID" value="NZ_RDRA01000025.1"/>
</dbReference>
<organism evidence="2 3">
    <name type="scientific">Bradyrhizobium zhanjiangense</name>
    <dbReference type="NCBI Taxonomy" id="1325107"/>
    <lineage>
        <taxon>Bacteria</taxon>
        <taxon>Pseudomonadati</taxon>
        <taxon>Pseudomonadota</taxon>
        <taxon>Alphaproteobacteria</taxon>
        <taxon>Hyphomicrobiales</taxon>
        <taxon>Nitrobacteraceae</taxon>
        <taxon>Bradyrhizobium</taxon>
    </lineage>
</organism>
<comment type="caution">
    <text evidence="2">The sequence shown here is derived from an EMBL/GenBank/DDBJ whole genome shotgun (WGS) entry which is preliminary data.</text>
</comment>
<evidence type="ECO:0000313" key="3">
    <source>
        <dbReference type="Proteomes" id="UP000289946"/>
    </source>
</evidence>
<gene>
    <name evidence="2" type="ORF">EAS62_34635</name>
</gene>
<name>A0ABY0DCI1_9BRAD</name>
<dbReference type="Proteomes" id="UP000289946">
    <property type="component" value="Unassembled WGS sequence"/>
</dbReference>
<proteinExistence type="predicted"/>
<evidence type="ECO:0000313" key="2">
    <source>
        <dbReference type="EMBL" id="RXG88168.1"/>
    </source>
</evidence>
<evidence type="ECO:0000259" key="1">
    <source>
        <dbReference type="Pfam" id="PF07978"/>
    </source>
</evidence>
<reference evidence="2 3" key="1">
    <citation type="submission" date="2018-10" db="EMBL/GenBank/DDBJ databases">
        <title>Bradyrhizobium sp. nov., isolated from effective nodules of peanut in China.</title>
        <authorList>
            <person name="Li Y."/>
        </authorList>
    </citation>
    <scope>NUCLEOTIDE SEQUENCE [LARGE SCALE GENOMIC DNA]</scope>
    <source>
        <strain evidence="2 3">CCBAU 51781</strain>
    </source>
</reference>
<feature type="domain" description="NIPSNAP" evidence="1">
    <location>
        <begin position="45"/>
        <end position="141"/>
    </location>
</feature>
<protein>
    <submittedName>
        <fullName evidence="2">NIPSNAP family protein</fullName>
    </submittedName>
</protein>
<dbReference type="InterPro" id="IPR012577">
    <property type="entry name" value="NIPSNAP"/>
</dbReference>
<accession>A0ABY0DCI1</accession>
<sequence length="281" mass="31815">MTKQVNRSVLQTGQSVCLEISVATDTAQASESPIHAGAFASPIIDLRQYTLYPGTRDEFINLFDGQFVETQEACDMRLIGQFRDLGDPNKFVWMRGFDDMPSRARALNAFYLHSEAWARYGEKARSSMIDSTDALMLKPVSGERGFRLHDPALRPALESPPPCGLIVVTLYYLPDRPEPDFFEFFFNAVEPLQARAGARSFGLFTREYSANNFPRLPLRENEHVVVSFAALDSIDAYHRYLTAIGHDGGWRSDVYPDLVRRLYGRPQVLRLSPTSRSLLRP</sequence>
<dbReference type="SUPFAM" id="SSF54909">
    <property type="entry name" value="Dimeric alpha+beta barrel"/>
    <property type="match status" value="1"/>
</dbReference>
<dbReference type="Gene3D" id="3.30.70.100">
    <property type="match status" value="1"/>
</dbReference>